<dbReference type="InterPro" id="IPR005632">
    <property type="entry name" value="Chaperone_Skp"/>
</dbReference>
<accession>A0AA49GSG3</accession>
<reference evidence="5" key="1">
    <citation type="journal article" date="2023" name="Comput. Struct. Biotechnol. J.">
        <title>Discovery of a novel marine Bacteroidetes with a rich repertoire of carbohydrate-active enzymes.</title>
        <authorList>
            <person name="Chen B."/>
            <person name="Liu G."/>
            <person name="Chen Q."/>
            <person name="Wang H."/>
            <person name="Liu L."/>
            <person name="Tang K."/>
        </authorList>
    </citation>
    <scope>NUCLEOTIDE SEQUENCE</scope>
    <source>
        <strain evidence="5">TK19036</strain>
    </source>
</reference>
<dbReference type="PANTHER" id="PTHR35089:SF1">
    <property type="entry name" value="CHAPERONE PROTEIN SKP"/>
    <property type="match status" value="1"/>
</dbReference>
<keyword evidence="4" id="KW-0812">Transmembrane</keyword>
<keyword evidence="3" id="KW-0175">Coiled coil</keyword>
<dbReference type="SMART" id="SM00935">
    <property type="entry name" value="OmpH"/>
    <property type="match status" value="1"/>
</dbReference>
<feature type="coiled-coil region" evidence="3">
    <location>
        <begin position="60"/>
        <end position="134"/>
    </location>
</feature>
<keyword evidence="4" id="KW-0472">Membrane</keyword>
<keyword evidence="4" id="KW-1133">Transmembrane helix</keyword>
<evidence type="ECO:0000313" key="5">
    <source>
        <dbReference type="EMBL" id="WKN36479.1"/>
    </source>
</evidence>
<keyword evidence="2" id="KW-0732">Signal</keyword>
<evidence type="ECO:0000256" key="2">
    <source>
        <dbReference type="ARBA" id="ARBA00022729"/>
    </source>
</evidence>
<proteinExistence type="inferred from homology"/>
<dbReference type="InterPro" id="IPR024930">
    <property type="entry name" value="Skp_dom_sf"/>
</dbReference>
<dbReference type="Gene3D" id="3.30.910.20">
    <property type="entry name" value="Skp domain"/>
    <property type="match status" value="1"/>
</dbReference>
<organism evidence="5">
    <name type="scientific">Roseihalotalea indica</name>
    <dbReference type="NCBI Taxonomy" id="2867963"/>
    <lineage>
        <taxon>Bacteria</taxon>
        <taxon>Pseudomonadati</taxon>
        <taxon>Bacteroidota</taxon>
        <taxon>Cytophagia</taxon>
        <taxon>Cytophagales</taxon>
        <taxon>Catalimonadaceae</taxon>
        <taxon>Roseihalotalea</taxon>
    </lineage>
</organism>
<evidence type="ECO:0000256" key="4">
    <source>
        <dbReference type="SAM" id="Phobius"/>
    </source>
</evidence>
<dbReference type="AlphaFoldDB" id="A0AA49GSG3"/>
<dbReference type="GO" id="GO:0050821">
    <property type="term" value="P:protein stabilization"/>
    <property type="evidence" value="ECO:0007669"/>
    <property type="project" value="TreeGrafter"/>
</dbReference>
<sequence length="207" mass="23332">MKALSIILNVVLLIAVIYLYVLHFSQGDAAVSTNEAGEVIASGKIPRIAYVNSDTLLANYKFFQTKRGELEKKAEDLQKEYENRARGLQNEISNFQENAGTMTMNQARAVEEDLRKKQQNLMQYQQNLSNQLMEEESKVNNELYEKVSDYLEDYGKNQDFKLVLTYTKNSGVLYADDSLDITTQIIKGLNDAYDGNATTNAADSTAN</sequence>
<reference evidence="5" key="2">
    <citation type="journal article" date="2024" name="Antonie Van Leeuwenhoek">
        <title>Roseihalotalea indica gen. nov., sp. nov., a halophilic Bacteroidetes from mesopelagic Southwest Indian Ocean with higher carbohydrate metabolic potential.</title>
        <authorList>
            <person name="Chen B."/>
            <person name="Zhang M."/>
            <person name="Lin D."/>
            <person name="Ye J."/>
            <person name="Tang K."/>
        </authorList>
    </citation>
    <scope>NUCLEOTIDE SEQUENCE</scope>
    <source>
        <strain evidence="5">TK19036</strain>
    </source>
</reference>
<feature type="transmembrane region" description="Helical" evidence="4">
    <location>
        <begin position="6"/>
        <end position="24"/>
    </location>
</feature>
<dbReference type="Pfam" id="PF03938">
    <property type="entry name" value="OmpH"/>
    <property type="match status" value="1"/>
</dbReference>
<comment type="similarity">
    <text evidence="1">Belongs to the Skp family.</text>
</comment>
<gene>
    <name evidence="5" type="ORF">K4G66_29385</name>
</gene>
<dbReference type="GO" id="GO:0051082">
    <property type="term" value="F:unfolded protein binding"/>
    <property type="evidence" value="ECO:0007669"/>
    <property type="project" value="InterPro"/>
</dbReference>
<dbReference type="PANTHER" id="PTHR35089">
    <property type="entry name" value="CHAPERONE PROTEIN SKP"/>
    <property type="match status" value="1"/>
</dbReference>
<dbReference type="SUPFAM" id="SSF111384">
    <property type="entry name" value="OmpH-like"/>
    <property type="match status" value="1"/>
</dbReference>
<name>A0AA49GSG3_9BACT</name>
<protein>
    <submittedName>
        <fullName evidence="5">OmpH family outer membrane protein</fullName>
    </submittedName>
</protein>
<dbReference type="GO" id="GO:0005829">
    <property type="term" value="C:cytosol"/>
    <property type="evidence" value="ECO:0007669"/>
    <property type="project" value="TreeGrafter"/>
</dbReference>
<evidence type="ECO:0000256" key="1">
    <source>
        <dbReference type="ARBA" id="ARBA00009091"/>
    </source>
</evidence>
<evidence type="ECO:0000256" key="3">
    <source>
        <dbReference type="SAM" id="Coils"/>
    </source>
</evidence>
<dbReference type="EMBL" id="CP120682">
    <property type="protein sequence ID" value="WKN36479.1"/>
    <property type="molecule type" value="Genomic_DNA"/>
</dbReference>